<proteinExistence type="predicted"/>
<evidence type="ECO:0000313" key="2">
    <source>
        <dbReference type="EMBL" id="ABD08763.1"/>
    </source>
</evidence>
<gene>
    <name evidence="2" type="ordered locus">RPB_4070</name>
</gene>
<dbReference type="Proteomes" id="UP000008809">
    <property type="component" value="Chromosome"/>
</dbReference>
<sequence length="154" mass="16405">MLVVSVHVAILKVLSSYPDGVAGPAALNADLAILSGSQDWTLRMRKLAARLPHIDIFSQKLVLRDSRGWQLTAAGRAVLDLLEGRRDVDRCDIAAAAPAEPDQAGHDANQPAPIPDAISQPKPQLTLIHGGRTRSHDDRMSSGNIAVKGAVSRP</sequence>
<dbReference type="KEGG" id="rpb:RPB_4070"/>
<accession>Q2ISP7</accession>
<dbReference type="eggNOG" id="ENOG5031D3E">
    <property type="taxonomic scope" value="Bacteria"/>
</dbReference>
<name>Q2ISP7_RHOP2</name>
<dbReference type="RefSeq" id="WP_011442947.1">
    <property type="nucleotide sequence ID" value="NC_007778.1"/>
</dbReference>
<dbReference type="STRING" id="316058.RPB_4070"/>
<organism evidence="2 3">
    <name type="scientific">Rhodopseudomonas palustris (strain HaA2)</name>
    <dbReference type="NCBI Taxonomy" id="316058"/>
    <lineage>
        <taxon>Bacteria</taxon>
        <taxon>Pseudomonadati</taxon>
        <taxon>Pseudomonadota</taxon>
        <taxon>Alphaproteobacteria</taxon>
        <taxon>Hyphomicrobiales</taxon>
        <taxon>Nitrobacteraceae</taxon>
        <taxon>Rhodopseudomonas</taxon>
    </lineage>
</organism>
<protein>
    <submittedName>
        <fullName evidence="2">Uncharacterized protein</fullName>
    </submittedName>
</protein>
<keyword evidence="3" id="KW-1185">Reference proteome</keyword>
<reference evidence="2 3" key="1">
    <citation type="submission" date="2006-01" db="EMBL/GenBank/DDBJ databases">
        <title>Complete sequence of Rhodopseudomonas palustris HaA2.</title>
        <authorList>
            <consortium name="US DOE Joint Genome Institute"/>
            <person name="Copeland A."/>
            <person name="Lucas S."/>
            <person name="Lapidus A."/>
            <person name="Barry K."/>
            <person name="Detter J.C."/>
            <person name="Glavina T."/>
            <person name="Hammon N."/>
            <person name="Israni S."/>
            <person name="Pitluck S."/>
            <person name="Chain P."/>
            <person name="Malfatti S."/>
            <person name="Shin M."/>
            <person name="Vergez L."/>
            <person name="Schmutz J."/>
            <person name="Larimer F."/>
            <person name="Land M."/>
            <person name="Hauser L."/>
            <person name="Pelletier D.A."/>
            <person name="Kyrpides N."/>
            <person name="Anderson I."/>
            <person name="Oda Y."/>
            <person name="Harwood C.S."/>
            <person name="Richardson P."/>
        </authorList>
    </citation>
    <scope>NUCLEOTIDE SEQUENCE [LARGE SCALE GENOMIC DNA]</scope>
    <source>
        <strain evidence="2 3">HaA2</strain>
    </source>
</reference>
<dbReference type="AlphaFoldDB" id="Q2ISP7"/>
<feature type="region of interest" description="Disordered" evidence="1">
    <location>
        <begin position="93"/>
        <end position="154"/>
    </location>
</feature>
<dbReference type="HOGENOM" id="CLU_139004_0_0_5"/>
<dbReference type="EMBL" id="CP000250">
    <property type="protein sequence ID" value="ABD08763.1"/>
    <property type="molecule type" value="Genomic_DNA"/>
</dbReference>
<evidence type="ECO:0000256" key="1">
    <source>
        <dbReference type="SAM" id="MobiDB-lite"/>
    </source>
</evidence>
<evidence type="ECO:0000313" key="3">
    <source>
        <dbReference type="Proteomes" id="UP000008809"/>
    </source>
</evidence>